<feature type="transmembrane region" description="Helical" evidence="1">
    <location>
        <begin position="59"/>
        <end position="79"/>
    </location>
</feature>
<evidence type="ECO:0000313" key="2">
    <source>
        <dbReference type="EMBL" id="GAA4865205.1"/>
    </source>
</evidence>
<proteinExistence type="predicted"/>
<protein>
    <submittedName>
        <fullName evidence="2">Uncharacterized protein</fullName>
    </submittedName>
</protein>
<feature type="transmembrane region" description="Helical" evidence="1">
    <location>
        <begin position="161"/>
        <end position="180"/>
    </location>
</feature>
<gene>
    <name evidence="2" type="ORF">GCM10023203_11560</name>
</gene>
<name>A0ABP9E3X3_9PSEU</name>
<accession>A0ABP9E3X3</accession>
<keyword evidence="1" id="KW-0472">Membrane</keyword>
<dbReference type="RefSeq" id="WP_274229768.1">
    <property type="nucleotide sequence ID" value="NZ_BAABHQ010000002.1"/>
</dbReference>
<feature type="transmembrane region" description="Helical" evidence="1">
    <location>
        <begin position="24"/>
        <end position="44"/>
    </location>
</feature>
<organism evidence="2 3">
    <name type="scientific">Actinomycetospora straminea</name>
    <dbReference type="NCBI Taxonomy" id="663607"/>
    <lineage>
        <taxon>Bacteria</taxon>
        <taxon>Bacillati</taxon>
        <taxon>Actinomycetota</taxon>
        <taxon>Actinomycetes</taxon>
        <taxon>Pseudonocardiales</taxon>
        <taxon>Pseudonocardiaceae</taxon>
        <taxon>Actinomycetospora</taxon>
    </lineage>
</organism>
<comment type="caution">
    <text evidence="2">The sequence shown here is derived from an EMBL/GenBank/DDBJ whole genome shotgun (WGS) entry which is preliminary data.</text>
</comment>
<keyword evidence="1" id="KW-1133">Transmembrane helix</keyword>
<reference evidence="3" key="1">
    <citation type="journal article" date="2019" name="Int. J. Syst. Evol. Microbiol.">
        <title>The Global Catalogue of Microorganisms (GCM) 10K type strain sequencing project: providing services to taxonomists for standard genome sequencing and annotation.</title>
        <authorList>
            <consortium name="The Broad Institute Genomics Platform"/>
            <consortium name="The Broad Institute Genome Sequencing Center for Infectious Disease"/>
            <person name="Wu L."/>
            <person name="Ma J."/>
        </authorList>
    </citation>
    <scope>NUCLEOTIDE SEQUENCE [LARGE SCALE GENOMIC DNA]</scope>
    <source>
        <strain evidence="3">JCM 17983</strain>
    </source>
</reference>
<dbReference type="Proteomes" id="UP001500457">
    <property type="component" value="Unassembled WGS sequence"/>
</dbReference>
<evidence type="ECO:0000256" key="1">
    <source>
        <dbReference type="SAM" id="Phobius"/>
    </source>
</evidence>
<sequence length="307" mass="31493">MSSTADPRGVAAVLATARRGHAGLFWFAAAMGGLAVVTALAAVLDDRALLGAPIWLKPLKFALSFGLYALALAWMIGLLDRDRRAARAIGWVLVVGSAIEVGVIVGQVVRGRRSHFNEETPLDASLYSLMGATVAVIWLATAVLAVVLLRRRVPDPGLRWGIRLGLVVGLLGMGLGALMVDGGAHAVGVADGGPGAPLFGWSTEGGDLRVGHFVGIHALQVLPLLAGALAATSLDADARRGLVVVVGGGYLGLVVLTTWQALRGQPLLAPDGLTLAVLGGLVVAVGVAALAVLAHRTPARGRTEVLR</sequence>
<feature type="transmembrane region" description="Helical" evidence="1">
    <location>
        <begin position="129"/>
        <end position="149"/>
    </location>
</feature>
<feature type="transmembrane region" description="Helical" evidence="1">
    <location>
        <begin position="242"/>
        <end position="262"/>
    </location>
</feature>
<evidence type="ECO:0000313" key="3">
    <source>
        <dbReference type="Proteomes" id="UP001500457"/>
    </source>
</evidence>
<keyword evidence="3" id="KW-1185">Reference proteome</keyword>
<feature type="transmembrane region" description="Helical" evidence="1">
    <location>
        <begin position="210"/>
        <end position="230"/>
    </location>
</feature>
<feature type="transmembrane region" description="Helical" evidence="1">
    <location>
        <begin position="91"/>
        <end position="109"/>
    </location>
</feature>
<keyword evidence="1" id="KW-0812">Transmembrane</keyword>
<feature type="transmembrane region" description="Helical" evidence="1">
    <location>
        <begin position="274"/>
        <end position="294"/>
    </location>
</feature>
<dbReference type="EMBL" id="BAABHQ010000002">
    <property type="protein sequence ID" value="GAA4865205.1"/>
    <property type="molecule type" value="Genomic_DNA"/>
</dbReference>